<keyword evidence="4" id="KW-1185">Reference proteome</keyword>
<keyword evidence="2" id="KW-1133">Transmembrane helix</keyword>
<organism evidence="3 4">
    <name type="scientific">Shivajiella indica</name>
    <dbReference type="NCBI Taxonomy" id="872115"/>
    <lineage>
        <taxon>Bacteria</taxon>
        <taxon>Pseudomonadati</taxon>
        <taxon>Bacteroidota</taxon>
        <taxon>Cytophagia</taxon>
        <taxon>Cytophagales</taxon>
        <taxon>Cyclobacteriaceae</taxon>
        <taxon>Shivajiella</taxon>
    </lineage>
</organism>
<comment type="caution">
    <text evidence="3">The sequence shown here is derived from an EMBL/GenBank/DDBJ whole genome shotgun (WGS) entry which is preliminary data.</text>
</comment>
<dbReference type="EMBL" id="JBHUIV010000004">
    <property type="protein sequence ID" value="MFD2200343.1"/>
    <property type="molecule type" value="Genomic_DNA"/>
</dbReference>
<evidence type="ECO:0000256" key="1">
    <source>
        <dbReference type="SAM" id="Coils"/>
    </source>
</evidence>
<dbReference type="InterPro" id="IPR007060">
    <property type="entry name" value="FtsL/DivIC"/>
</dbReference>
<evidence type="ECO:0000313" key="4">
    <source>
        <dbReference type="Proteomes" id="UP001597414"/>
    </source>
</evidence>
<protein>
    <submittedName>
        <fullName evidence="3">Septum formation initiator family protein</fullName>
    </submittedName>
</protein>
<evidence type="ECO:0000313" key="3">
    <source>
        <dbReference type="EMBL" id="MFD2200343.1"/>
    </source>
</evidence>
<evidence type="ECO:0000256" key="2">
    <source>
        <dbReference type="SAM" id="Phobius"/>
    </source>
</evidence>
<name>A0ABW5B5T7_9BACT</name>
<feature type="coiled-coil region" evidence="1">
    <location>
        <begin position="41"/>
        <end position="75"/>
    </location>
</feature>
<reference evidence="4" key="1">
    <citation type="journal article" date="2019" name="Int. J. Syst. Evol. Microbiol.">
        <title>The Global Catalogue of Microorganisms (GCM) 10K type strain sequencing project: providing services to taxonomists for standard genome sequencing and annotation.</title>
        <authorList>
            <consortium name="The Broad Institute Genomics Platform"/>
            <consortium name="The Broad Institute Genome Sequencing Center for Infectious Disease"/>
            <person name="Wu L."/>
            <person name="Ma J."/>
        </authorList>
    </citation>
    <scope>NUCLEOTIDE SEQUENCE [LARGE SCALE GENOMIC DNA]</scope>
    <source>
        <strain evidence="4">KCTC 19812</strain>
    </source>
</reference>
<gene>
    <name evidence="3" type="ORF">ACFSKV_02110</name>
</gene>
<accession>A0ABW5B5T7</accession>
<dbReference type="Pfam" id="PF04977">
    <property type="entry name" value="DivIC"/>
    <property type="match status" value="1"/>
</dbReference>
<dbReference type="RefSeq" id="WP_380799995.1">
    <property type="nucleotide sequence ID" value="NZ_JBHUIV010000004.1"/>
</dbReference>
<dbReference type="Proteomes" id="UP001597414">
    <property type="component" value="Unassembled WGS sequence"/>
</dbReference>
<sequence>MGKYLKYTKNFYVMFTLFFIVWMVLIDSNDIVSQFKLRAKVRELEKQKEFYLERKEKIEEDRQELMSNYELLEKFARERYLMKKKTEDLYVVVEE</sequence>
<keyword evidence="1" id="KW-0175">Coiled coil</keyword>
<proteinExistence type="predicted"/>
<keyword evidence="2" id="KW-0472">Membrane</keyword>
<feature type="transmembrane region" description="Helical" evidence="2">
    <location>
        <begin position="12"/>
        <end position="32"/>
    </location>
</feature>
<keyword evidence="2" id="KW-0812">Transmembrane</keyword>